<dbReference type="Pfam" id="PF26079">
    <property type="entry name" value="Baseplate_J_C"/>
    <property type="match status" value="1"/>
</dbReference>
<name>A0A649VKP8_9CAUD</name>
<dbReference type="EMBL" id="MN586022">
    <property type="protein sequence ID" value="QGJ92947.1"/>
    <property type="molecule type" value="Genomic_DNA"/>
</dbReference>
<keyword evidence="4" id="KW-1185">Reference proteome</keyword>
<dbReference type="RefSeq" id="YP_010675574.1">
    <property type="nucleotide sequence ID" value="NC_071005.1"/>
</dbReference>
<dbReference type="Proteomes" id="UP000423645">
    <property type="component" value="Segment"/>
</dbReference>
<feature type="domain" description="Baseplate J-like C-terminal" evidence="2">
    <location>
        <begin position="292"/>
        <end position="376"/>
    </location>
</feature>
<gene>
    <name evidence="3" type="primary">56</name>
    <name evidence="3" type="ORF">PBI_CHIDIEBERE_56</name>
</gene>
<dbReference type="GeneID" id="77951901"/>
<feature type="domain" description="Baseplate protein J-like barrel" evidence="1">
    <location>
        <begin position="97"/>
        <end position="184"/>
    </location>
</feature>
<reference evidence="3 4" key="1">
    <citation type="submission" date="2019-10" db="EMBL/GenBank/DDBJ databases">
        <authorList>
            <person name="Zack K.M."/>
            <person name="Garlena R.A."/>
            <person name="Russell D.A."/>
            <person name="Pope W.H."/>
            <person name="Jacobs-Sera D."/>
            <person name="Hatfull G.F."/>
        </authorList>
    </citation>
    <scope>NUCLEOTIDE SEQUENCE [LARGE SCALE GENOMIC DNA]</scope>
</reference>
<sequence length="384" mass="42151">MTTGSTPDISQYVDLRIYDKDPTDILRTAIVELQSRMPEWTPREDNTEVMLLESMAVEVAEAVYAINRLPDSIMTALMRLYGIDRDAGAFASTTIEFQVVNSMGYTIPARTRLFLPPTQGYGAMVFETNADLSIPYGFTSGTVPATATEVNDIANGCPPGTRFEVLDQLNFVSDVVNTEQVLGGRAPESDKDWFNRGVQRFGRLTDTLVVPKHFELAALEDPRVRRARALDNFDPSVPDGSPGDHPGHLTLALYGDSGIMTAEEKQSVIDSFATRKFAPLILHTVDPVITTVNVTIRVKANEGYTNERVVDAVSTKLRDWLDTDVWPWKGTVYYNEIIGLVSELPEVDYVTQLVSPATSFPLNGAAPLADLGTVSVQIATDPDA</sequence>
<evidence type="ECO:0000313" key="3">
    <source>
        <dbReference type="EMBL" id="QGJ92947.1"/>
    </source>
</evidence>
<accession>A0A649VKP8</accession>
<evidence type="ECO:0000259" key="1">
    <source>
        <dbReference type="Pfam" id="PF04865"/>
    </source>
</evidence>
<proteinExistence type="predicted"/>
<dbReference type="InterPro" id="IPR006949">
    <property type="entry name" value="Barrel_Baseplate_J-like"/>
</dbReference>
<evidence type="ECO:0000313" key="4">
    <source>
        <dbReference type="Proteomes" id="UP000423645"/>
    </source>
</evidence>
<dbReference type="InterPro" id="IPR058530">
    <property type="entry name" value="Baseplate_J-like_C"/>
</dbReference>
<dbReference type="Pfam" id="PF04865">
    <property type="entry name" value="Baseplate_J"/>
    <property type="match status" value="1"/>
</dbReference>
<dbReference type="KEGG" id="vg:77951901"/>
<protein>
    <submittedName>
        <fullName evidence="3">Baseplate J protein</fullName>
    </submittedName>
</protein>
<organism evidence="3 4">
    <name type="scientific">Gordonia phage Chidiebere</name>
    <dbReference type="NCBI Taxonomy" id="2656530"/>
    <lineage>
        <taxon>Viruses</taxon>
        <taxon>Duplodnaviria</taxon>
        <taxon>Heunggongvirae</taxon>
        <taxon>Uroviricota</taxon>
        <taxon>Caudoviricetes</taxon>
        <taxon>Chidieberevirus</taxon>
        <taxon>Chidieberevirus chidiebere</taxon>
    </lineage>
</organism>
<evidence type="ECO:0000259" key="2">
    <source>
        <dbReference type="Pfam" id="PF26079"/>
    </source>
</evidence>